<name>A0A0C2Z1G3_9AGAM</name>
<dbReference type="InParanoid" id="A0A0C2Z1G3"/>
<keyword evidence="2" id="KW-1185">Reference proteome</keyword>
<dbReference type="OrthoDB" id="10261556at2759"/>
<dbReference type="HOGENOM" id="CLU_096559_0_0_1"/>
<proteinExistence type="predicted"/>
<evidence type="ECO:0000313" key="2">
    <source>
        <dbReference type="Proteomes" id="UP000053989"/>
    </source>
</evidence>
<evidence type="ECO:0000313" key="1">
    <source>
        <dbReference type="EMBL" id="KIM55653.1"/>
    </source>
</evidence>
<organism evidence="1 2">
    <name type="scientific">Scleroderma citrinum Foug A</name>
    <dbReference type="NCBI Taxonomy" id="1036808"/>
    <lineage>
        <taxon>Eukaryota</taxon>
        <taxon>Fungi</taxon>
        <taxon>Dikarya</taxon>
        <taxon>Basidiomycota</taxon>
        <taxon>Agaricomycotina</taxon>
        <taxon>Agaricomycetes</taxon>
        <taxon>Agaricomycetidae</taxon>
        <taxon>Boletales</taxon>
        <taxon>Sclerodermatineae</taxon>
        <taxon>Sclerodermataceae</taxon>
        <taxon>Scleroderma</taxon>
    </lineage>
</organism>
<gene>
    <name evidence="1" type="ORF">SCLCIDRAFT_134273</name>
</gene>
<sequence length="254" mass="29129">MPELIQRAGRAVRDPTMHGLFLLMFESWALQVQLPAADEIGSDPDQPITGMVKKTSSKQDRTSRACVRFVQSRTCLRAFLAGYLKDDSASGLTHSTPWCCDRHENLNFHLSYFFLGDPDHLRIIFQPAGPVGVKRKRKHLRTKADRQPLHEKLVAWRSEAHARHENQSVYPLTWICDDQGLELLSKTHPDDLQSTQNIIELLDETEEWGCEFAEQVLDIIQQFNQLQAGRSGLERPMKRINIIPFMPIQNVDSM</sequence>
<reference evidence="1 2" key="1">
    <citation type="submission" date="2014-04" db="EMBL/GenBank/DDBJ databases">
        <authorList>
            <consortium name="DOE Joint Genome Institute"/>
            <person name="Kuo A."/>
            <person name="Kohler A."/>
            <person name="Nagy L.G."/>
            <person name="Floudas D."/>
            <person name="Copeland A."/>
            <person name="Barry K.W."/>
            <person name="Cichocki N."/>
            <person name="Veneault-Fourrey C."/>
            <person name="LaButti K."/>
            <person name="Lindquist E.A."/>
            <person name="Lipzen A."/>
            <person name="Lundell T."/>
            <person name="Morin E."/>
            <person name="Murat C."/>
            <person name="Sun H."/>
            <person name="Tunlid A."/>
            <person name="Henrissat B."/>
            <person name="Grigoriev I.V."/>
            <person name="Hibbett D.S."/>
            <person name="Martin F."/>
            <person name="Nordberg H.P."/>
            <person name="Cantor M.N."/>
            <person name="Hua S.X."/>
        </authorList>
    </citation>
    <scope>NUCLEOTIDE SEQUENCE [LARGE SCALE GENOMIC DNA]</scope>
    <source>
        <strain evidence="1 2">Foug A</strain>
    </source>
</reference>
<accession>A0A0C2Z1G3</accession>
<dbReference type="EMBL" id="KN822130">
    <property type="protein sequence ID" value="KIM55653.1"/>
    <property type="molecule type" value="Genomic_DNA"/>
</dbReference>
<dbReference type="Proteomes" id="UP000053989">
    <property type="component" value="Unassembled WGS sequence"/>
</dbReference>
<protein>
    <submittedName>
        <fullName evidence="1">Uncharacterized protein</fullName>
    </submittedName>
</protein>
<dbReference type="AlphaFoldDB" id="A0A0C2Z1G3"/>
<reference evidence="2" key="2">
    <citation type="submission" date="2015-01" db="EMBL/GenBank/DDBJ databases">
        <title>Evolutionary Origins and Diversification of the Mycorrhizal Mutualists.</title>
        <authorList>
            <consortium name="DOE Joint Genome Institute"/>
            <consortium name="Mycorrhizal Genomics Consortium"/>
            <person name="Kohler A."/>
            <person name="Kuo A."/>
            <person name="Nagy L.G."/>
            <person name="Floudas D."/>
            <person name="Copeland A."/>
            <person name="Barry K.W."/>
            <person name="Cichocki N."/>
            <person name="Veneault-Fourrey C."/>
            <person name="LaButti K."/>
            <person name="Lindquist E.A."/>
            <person name="Lipzen A."/>
            <person name="Lundell T."/>
            <person name="Morin E."/>
            <person name="Murat C."/>
            <person name="Riley R."/>
            <person name="Ohm R."/>
            <person name="Sun H."/>
            <person name="Tunlid A."/>
            <person name="Henrissat B."/>
            <person name="Grigoriev I.V."/>
            <person name="Hibbett D.S."/>
            <person name="Martin F."/>
        </authorList>
    </citation>
    <scope>NUCLEOTIDE SEQUENCE [LARGE SCALE GENOMIC DNA]</scope>
    <source>
        <strain evidence="2">Foug A</strain>
    </source>
</reference>